<protein>
    <submittedName>
        <fullName evidence="1">Uncharacterized protein</fullName>
    </submittedName>
</protein>
<comment type="caution">
    <text evidence="1">The sequence shown here is derived from an EMBL/GenBank/DDBJ whole genome shotgun (WGS) entry which is preliminary data.</text>
</comment>
<dbReference type="Proteomes" id="UP000245119">
    <property type="component" value="Linkage Group LG13"/>
</dbReference>
<proteinExistence type="predicted"/>
<gene>
    <name evidence="1" type="ORF">C0Q70_20503</name>
</gene>
<reference evidence="1 2" key="1">
    <citation type="submission" date="2018-04" db="EMBL/GenBank/DDBJ databases">
        <title>The genome of golden apple snail Pomacea canaliculata provides insight into stress tolerance and invasive adaptation.</title>
        <authorList>
            <person name="Liu C."/>
            <person name="Liu B."/>
            <person name="Ren Y."/>
            <person name="Zhang Y."/>
            <person name="Wang H."/>
            <person name="Li S."/>
            <person name="Jiang F."/>
            <person name="Yin L."/>
            <person name="Zhang G."/>
            <person name="Qian W."/>
            <person name="Fan W."/>
        </authorList>
    </citation>
    <scope>NUCLEOTIDE SEQUENCE [LARGE SCALE GENOMIC DNA]</scope>
    <source>
        <strain evidence="1">SZHN2017</strain>
        <tissue evidence="1">Muscle</tissue>
    </source>
</reference>
<evidence type="ECO:0000313" key="1">
    <source>
        <dbReference type="EMBL" id="PVD20009.1"/>
    </source>
</evidence>
<sequence>MHRCPLLTAHAQSCTFITWFRAFLPAAVIGRREARQDDETDWWWQWQAGGKRSTLLQVNQTTADITRQDKPDHFLTGG</sequence>
<name>A0A2T7NFQ8_POMCA</name>
<evidence type="ECO:0000313" key="2">
    <source>
        <dbReference type="Proteomes" id="UP000245119"/>
    </source>
</evidence>
<dbReference type="AlphaFoldDB" id="A0A2T7NFQ8"/>
<accession>A0A2T7NFQ8</accession>
<keyword evidence="2" id="KW-1185">Reference proteome</keyword>
<dbReference type="EMBL" id="PZQS01000013">
    <property type="protein sequence ID" value="PVD20009.1"/>
    <property type="molecule type" value="Genomic_DNA"/>
</dbReference>
<organism evidence="1 2">
    <name type="scientific">Pomacea canaliculata</name>
    <name type="common">Golden apple snail</name>
    <dbReference type="NCBI Taxonomy" id="400727"/>
    <lineage>
        <taxon>Eukaryota</taxon>
        <taxon>Metazoa</taxon>
        <taxon>Spiralia</taxon>
        <taxon>Lophotrochozoa</taxon>
        <taxon>Mollusca</taxon>
        <taxon>Gastropoda</taxon>
        <taxon>Caenogastropoda</taxon>
        <taxon>Architaenioglossa</taxon>
        <taxon>Ampullarioidea</taxon>
        <taxon>Ampullariidae</taxon>
        <taxon>Pomacea</taxon>
    </lineage>
</organism>